<dbReference type="STRING" id="694270.A0A395RME1"/>
<sequence length="586" mass="67397">MSGQLSGRVRSMNGFRSRKEELDRLFANLSPWDILYLRKKIGGTTISLAGLQDLPPELVCAVLSYLDFDDYQRCVQVSRKWREVWKRESVLTQALRLFFPGLQLTYPKASPQSLYTCEVQKHIKWRRPHGSYIRSPWNIGKPRLFVDNHPDFNENGTRGSDGPCGFQYNKNKLVWQWSPYNFIVDDLRTLERLWFIPPGSVMSGGEYEAAAISDKVLVLLELKTKGRTVHLVHLGTREWKRLTLPAALECAHAESETVYFQTLSHIMHFTWGGRLKQLDYMKIYDHHEGPALGDPKVLPHPTKDNVVFIVRGLTHDYKDTRLCSFFITKFEDGLATWNSIKSIPNPLRNPQPDCHDYSWAVVSLLCQKSDDHGTFCIGLYRMQGSETSRLELCPCCEPQTRRGDWGAISFNVLTQTFQHHEYLSTRLDVVWDGGYRNPLHDQNLIKLENVYLWNNDLVLAATKTLDNYNHDIYLQTLHPLGSHESPAPQWAPVRITCILQVGETQIFQNDDFLILPTLGGLILYKPSEKPCNERIIDDSWKIPGGARSELIFDLWSMSHMLELKHTEDGCGLISREERRTGRPASP</sequence>
<protein>
    <recommendedName>
        <fullName evidence="1">F-box domain-containing protein</fullName>
    </recommendedName>
</protein>
<evidence type="ECO:0000313" key="3">
    <source>
        <dbReference type="Proteomes" id="UP000266234"/>
    </source>
</evidence>
<dbReference type="SMART" id="SM00256">
    <property type="entry name" value="FBOX"/>
    <property type="match status" value="1"/>
</dbReference>
<name>A0A395RME1_9HYPO</name>
<dbReference type="Gene3D" id="1.20.1280.50">
    <property type="match status" value="1"/>
</dbReference>
<proteinExistence type="predicted"/>
<dbReference type="Proteomes" id="UP000266234">
    <property type="component" value="Unassembled WGS sequence"/>
</dbReference>
<keyword evidence="3" id="KW-1185">Reference proteome</keyword>
<evidence type="ECO:0000259" key="1">
    <source>
        <dbReference type="PROSITE" id="PS50181"/>
    </source>
</evidence>
<comment type="caution">
    <text evidence="2">The sequence shown here is derived from an EMBL/GenBank/DDBJ whole genome shotgun (WGS) entry which is preliminary data.</text>
</comment>
<dbReference type="SUPFAM" id="SSF81383">
    <property type="entry name" value="F-box domain"/>
    <property type="match status" value="1"/>
</dbReference>
<dbReference type="PROSITE" id="PS50181">
    <property type="entry name" value="FBOX"/>
    <property type="match status" value="1"/>
</dbReference>
<dbReference type="CDD" id="cd09917">
    <property type="entry name" value="F-box_SF"/>
    <property type="match status" value="1"/>
</dbReference>
<accession>A0A395RME1</accession>
<dbReference type="InterPro" id="IPR001810">
    <property type="entry name" value="F-box_dom"/>
</dbReference>
<dbReference type="InterPro" id="IPR036047">
    <property type="entry name" value="F-box-like_dom_sf"/>
</dbReference>
<reference evidence="2 3" key="1">
    <citation type="journal article" date="2018" name="PLoS Pathog.">
        <title>Evolution of structural diversity of trichothecenes, a family of toxins produced by plant pathogenic and entomopathogenic fungi.</title>
        <authorList>
            <person name="Proctor R.H."/>
            <person name="McCormick S.P."/>
            <person name="Kim H.S."/>
            <person name="Cardoza R.E."/>
            <person name="Stanley A.M."/>
            <person name="Lindo L."/>
            <person name="Kelly A."/>
            <person name="Brown D.W."/>
            <person name="Lee T."/>
            <person name="Vaughan M.M."/>
            <person name="Alexander N.J."/>
            <person name="Busman M."/>
            <person name="Gutierrez S."/>
        </authorList>
    </citation>
    <scope>NUCLEOTIDE SEQUENCE [LARGE SCALE GENOMIC DNA]</scope>
    <source>
        <strain evidence="2 3">NRRL 20695</strain>
    </source>
</reference>
<evidence type="ECO:0000313" key="2">
    <source>
        <dbReference type="EMBL" id="RGP61233.1"/>
    </source>
</evidence>
<dbReference type="Pfam" id="PF00646">
    <property type="entry name" value="F-box"/>
    <property type="match status" value="1"/>
</dbReference>
<gene>
    <name evidence="2" type="ORF">FLONG3_10599</name>
</gene>
<dbReference type="EMBL" id="PXOG01000317">
    <property type="protein sequence ID" value="RGP61233.1"/>
    <property type="molecule type" value="Genomic_DNA"/>
</dbReference>
<dbReference type="OrthoDB" id="1918685at2759"/>
<dbReference type="AlphaFoldDB" id="A0A395RME1"/>
<organism evidence="2 3">
    <name type="scientific">Fusarium longipes</name>
    <dbReference type="NCBI Taxonomy" id="694270"/>
    <lineage>
        <taxon>Eukaryota</taxon>
        <taxon>Fungi</taxon>
        <taxon>Dikarya</taxon>
        <taxon>Ascomycota</taxon>
        <taxon>Pezizomycotina</taxon>
        <taxon>Sordariomycetes</taxon>
        <taxon>Hypocreomycetidae</taxon>
        <taxon>Hypocreales</taxon>
        <taxon>Nectriaceae</taxon>
        <taxon>Fusarium</taxon>
    </lineage>
</organism>
<feature type="domain" description="F-box" evidence="1">
    <location>
        <begin position="48"/>
        <end position="94"/>
    </location>
</feature>